<feature type="compositionally biased region" description="Acidic residues" evidence="1">
    <location>
        <begin position="1"/>
        <end position="19"/>
    </location>
</feature>
<gene>
    <name evidence="2" type="ORF">FRX48_02009</name>
</gene>
<organism evidence="2 3">
    <name type="scientific">Lasallia pustulata</name>
    <dbReference type="NCBI Taxonomy" id="136370"/>
    <lineage>
        <taxon>Eukaryota</taxon>
        <taxon>Fungi</taxon>
        <taxon>Dikarya</taxon>
        <taxon>Ascomycota</taxon>
        <taxon>Pezizomycotina</taxon>
        <taxon>Lecanoromycetes</taxon>
        <taxon>OSLEUM clade</taxon>
        <taxon>Umbilicariomycetidae</taxon>
        <taxon>Umbilicariales</taxon>
        <taxon>Umbilicariaceae</taxon>
        <taxon>Lasallia</taxon>
    </lineage>
</organism>
<reference evidence="2 3" key="1">
    <citation type="submission" date="2019-09" db="EMBL/GenBank/DDBJ databases">
        <title>The hologenome of the rock-dwelling lichen Lasallia pustulata.</title>
        <authorList>
            <person name="Greshake Tzovaras B."/>
            <person name="Segers F."/>
            <person name="Bicker A."/>
            <person name="Dal Grande F."/>
            <person name="Otte J."/>
            <person name="Hankeln T."/>
            <person name="Schmitt I."/>
            <person name="Ebersberger I."/>
        </authorList>
    </citation>
    <scope>NUCLEOTIDE SEQUENCE [LARGE SCALE GENOMIC DNA]</scope>
    <source>
        <strain evidence="2">A1-1</strain>
    </source>
</reference>
<accession>A0A5M8PY43</accession>
<dbReference type="Proteomes" id="UP000324767">
    <property type="component" value="Unassembled WGS sequence"/>
</dbReference>
<dbReference type="AlphaFoldDB" id="A0A5M8PY43"/>
<feature type="region of interest" description="Disordered" evidence="1">
    <location>
        <begin position="1"/>
        <end position="39"/>
    </location>
</feature>
<sequence>MDFELDEPTMDSNYDDYYDASEGGDPPPAAPPEDSESGPVVKVEDLEEHEVKEGDVEEHRVKRKHMIRSSGVQISHSFKQPSLSSLASPLWLTVSAK</sequence>
<comment type="caution">
    <text evidence="2">The sequence shown here is derived from an EMBL/GenBank/DDBJ whole genome shotgun (WGS) entry which is preliminary data.</text>
</comment>
<proteinExistence type="predicted"/>
<protein>
    <submittedName>
        <fullName evidence="2">Uncharacterized protein</fullName>
    </submittedName>
</protein>
<name>A0A5M8PY43_9LECA</name>
<evidence type="ECO:0000313" key="3">
    <source>
        <dbReference type="Proteomes" id="UP000324767"/>
    </source>
</evidence>
<evidence type="ECO:0000313" key="2">
    <source>
        <dbReference type="EMBL" id="KAA6413648.1"/>
    </source>
</evidence>
<evidence type="ECO:0000256" key="1">
    <source>
        <dbReference type="SAM" id="MobiDB-lite"/>
    </source>
</evidence>
<dbReference type="EMBL" id="VXIT01000003">
    <property type="protein sequence ID" value="KAA6413648.1"/>
    <property type="molecule type" value="Genomic_DNA"/>
</dbReference>